<gene>
    <name evidence="4" type="ORF">DWV67_10675</name>
</gene>
<dbReference type="Gene3D" id="3.10.50.40">
    <property type="match status" value="1"/>
</dbReference>
<dbReference type="SUPFAM" id="SSF54534">
    <property type="entry name" value="FKBP-like"/>
    <property type="match status" value="1"/>
</dbReference>
<dbReference type="PROSITE" id="PS51257">
    <property type="entry name" value="PROKAR_LIPOPROTEIN"/>
    <property type="match status" value="1"/>
</dbReference>
<dbReference type="AlphaFoldDB" id="A0A395XJC0"/>
<feature type="region of interest" description="Disordered" evidence="1">
    <location>
        <begin position="331"/>
        <end position="353"/>
    </location>
</feature>
<feature type="domain" description="PpiC" evidence="3">
    <location>
        <begin position="199"/>
        <end position="278"/>
    </location>
</feature>
<dbReference type="Proteomes" id="UP000266376">
    <property type="component" value="Unassembled WGS sequence"/>
</dbReference>
<dbReference type="EMBL" id="QSAJ01000025">
    <property type="protein sequence ID" value="RGW52095.1"/>
    <property type="molecule type" value="Genomic_DNA"/>
</dbReference>
<dbReference type="InterPro" id="IPR000297">
    <property type="entry name" value="PPIase_PpiC"/>
</dbReference>
<comment type="caution">
    <text evidence="4">The sequence shown here is derived from an EMBL/GenBank/DDBJ whole genome shotgun (WGS) entry which is preliminary data.</text>
</comment>
<reference evidence="4 5" key="1">
    <citation type="submission" date="2018-08" db="EMBL/GenBank/DDBJ databases">
        <title>A genome reference for cultivated species of the human gut microbiota.</title>
        <authorList>
            <person name="Zou Y."/>
            <person name="Xue W."/>
            <person name="Luo G."/>
        </authorList>
    </citation>
    <scope>NUCLEOTIDE SEQUENCE [LARGE SCALE GENOMIC DNA]</scope>
    <source>
        <strain evidence="4 5">AF12-11</strain>
    </source>
</reference>
<proteinExistence type="predicted"/>
<organism evidence="4 5">
    <name type="scientific">Dorea formicigenerans</name>
    <dbReference type="NCBI Taxonomy" id="39486"/>
    <lineage>
        <taxon>Bacteria</taxon>
        <taxon>Bacillati</taxon>
        <taxon>Bacillota</taxon>
        <taxon>Clostridia</taxon>
        <taxon>Lachnospirales</taxon>
        <taxon>Lachnospiraceae</taxon>
        <taxon>Dorea</taxon>
    </lineage>
</organism>
<dbReference type="PANTHER" id="PTHR47245">
    <property type="entry name" value="PEPTIDYLPROLYL ISOMERASE"/>
    <property type="match status" value="1"/>
</dbReference>
<feature type="chain" id="PRO_5038449387" evidence="2">
    <location>
        <begin position="23"/>
        <end position="353"/>
    </location>
</feature>
<keyword evidence="4" id="KW-0413">Isomerase</keyword>
<protein>
    <submittedName>
        <fullName evidence="4">Peptidyl-prolyl cis-trans isomerase</fullName>
    </submittedName>
</protein>
<name>A0A395XJC0_9FIRM</name>
<dbReference type="Pfam" id="PF13145">
    <property type="entry name" value="Rotamase_2"/>
    <property type="match status" value="1"/>
</dbReference>
<sequence>MKKRLFALALAGVLAAATLTGCGSLKGDETVATVDDTKIDADLANFFARYTQATYETYYSAYLGEDMWNSDASDGETYEESVKSSVLKSLEDMILLEKHMEDYDVSITDEDKAMIKETTQQFLNDNSLDDKNLVSGNEKTVNRALTLMAVQQKMRTAIQAGADTEVSDEEAAQKSMDYVFISYQTKDDSGNSKDVSDDEKVQLKSQAEAIASGLKEGGDLNALAEEQGATVQTLTFDKDTTSPDEDLIKAADALGEGESTDVIETEKGCYVAKVTSLLDRTATDSKKSQIVQERQTKLYDDTVKKWRKKADIKVHKGVWKKVSFQKVSVKMKTETQTPYTDQVQTDDQAQTDN</sequence>
<evidence type="ECO:0000313" key="5">
    <source>
        <dbReference type="Proteomes" id="UP000266376"/>
    </source>
</evidence>
<evidence type="ECO:0000256" key="2">
    <source>
        <dbReference type="SAM" id="SignalP"/>
    </source>
</evidence>
<dbReference type="PANTHER" id="PTHR47245:SF2">
    <property type="entry name" value="PEPTIDYL-PROLYL CIS-TRANS ISOMERASE HP_0175-RELATED"/>
    <property type="match status" value="1"/>
</dbReference>
<feature type="compositionally biased region" description="Low complexity" evidence="1">
    <location>
        <begin position="340"/>
        <end position="353"/>
    </location>
</feature>
<dbReference type="InterPro" id="IPR046357">
    <property type="entry name" value="PPIase_dom_sf"/>
</dbReference>
<feature type="signal peptide" evidence="2">
    <location>
        <begin position="1"/>
        <end position="22"/>
    </location>
</feature>
<evidence type="ECO:0000259" key="3">
    <source>
        <dbReference type="Pfam" id="PF13145"/>
    </source>
</evidence>
<accession>A0A395XJC0</accession>
<evidence type="ECO:0000256" key="1">
    <source>
        <dbReference type="SAM" id="MobiDB-lite"/>
    </source>
</evidence>
<evidence type="ECO:0000313" key="4">
    <source>
        <dbReference type="EMBL" id="RGW52095.1"/>
    </source>
</evidence>
<dbReference type="GO" id="GO:0003755">
    <property type="term" value="F:peptidyl-prolyl cis-trans isomerase activity"/>
    <property type="evidence" value="ECO:0007669"/>
    <property type="project" value="InterPro"/>
</dbReference>
<keyword evidence="2" id="KW-0732">Signal</keyword>
<dbReference type="InterPro" id="IPR050245">
    <property type="entry name" value="PrsA_foldase"/>
</dbReference>